<accession>A0A2R6NUB1</accession>
<protein>
    <submittedName>
        <fullName evidence="1">Uncharacterized protein</fullName>
    </submittedName>
</protein>
<proteinExistence type="predicted"/>
<gene>
    <name evidence="1" type="ORF">PHLCEN_2v8172</name>
</gene>
<name>A0A2R6NUB1_9APHY</name>
<dbReference type="AlphaFoldDB" id="A0A2R6NUB1"/>
<keyword evidence="2" id="KW-1185">Reference proteome</keyword>
<evidence type="ECO:0000313" key="1">
    <source>
        <dbReference type="EMBL" id="PSR76791.1"/>
    </source>
</evidence>
<organism evidence="1 2">
    <name type="scientific">Hermanssonia centrifuga</name>
    <dbReference type="NCBI Taxonomy" id="98765"/>
    <lineage>
        <taxon>Eukaryota</taxon>
        <taxon>Fungi</taxon>
        <taxon>Dikarya</taxon>
        <taxon>Basidiomycota</taxon>
        <taxon>Agaricomycotina</taxon>
        <taxon>Agaricomycetes</taxon>
        <taxon>Polyporales</taxon>
        <taxon>Meruliaceae</taxon>
        <taxon>Hermanssonia</taxon>
    </lineage>
</organism>
<sequence>MSIANEISVRSAARKETSEARSVNVTWVLNERRNAINVTPQAVRIMKATSELE</sequence>
<comment type="caution">
    <text evidence="1">The sequence shown here is derived from an EMBL/GenBank/DDBJ whole genome shotgun (WGS) entry which is preliminary data.</text>
</comment>
<evidence type="ECO:0000313" key="2">
    <source>
        <dbReference type="Proteomes" id="UP000186601"/>
    </source>
</evidence>
<reference evidence="1 2" key="1">
    <citation type="submission" date="2018-02" db="EMBL/GenBank/DDBJ databases">
        <title>Genome sequence of the basidiomycete white-rot fungus Phlebia centrifuga.</title>
        <authorList>
            <person name="Granchi Z."/>
            <person name="Peng M."/>
            <person name="de Vries R.P."/>
            <person name="Hilden K."/>
            <person name="Makela M.R."/>
            <person name="Grigoriev I."/>
            <person name="Riley R."/>
        </authorList>
    </citation>
    <scope>NUCLEOTIDE SEQUENCE [LARGE SCALE GENOMIC DNA]</scope>
    <source>
        <strain evidence="1 2">FBCC195</strain>
    </source>
</reference>
<dbReference type="Proteomes" id="UP000186601">
    <property type="component" value="Unassembled WGS sequence"/>
</dbReference>
<dbReference type="EMBL" id="MLYV02000834">
    <property type="protein sequence ID" value="PSR76791.1"/>
    <property type="molecule type" value="Genomic_DNA"/>
</dbReference>